<dbReference type="GO" id="GO:0071805">
    <property type="term" value="P:potassium ion transmembrane transport"/>
    <property type="evidence" value="ECO:0000318"/>
    <property type="project" value="GO_Central"/>
</dbReference>
<dbReference type="GO" id="GO:0003254">
    <property type="term" value="P:regulation of membrane depolarization"/>
    <property type="evidence" value="ECO:0000318"/>
    <property type="project" value="GO_Central"/>
</dbReference>
<proteinExistence type="predicted"/>
<dbReference type="KEGG" id="ptm:GSPATT00017927001"/>
<accession>A0DKN0</accession>
<feature type="domain" description="Cyclic nucleotide-binding" evidence="3">
    <location>
        <begin position="430"/>
        <end position="504"/>
    </location>
</feature>
<feature type="region of interest" description="Disordered" evidence="1">
    <location>
        <begin position="724"/>
        <end position="759"/>
    </location>
</feature>
<keyword evidence="5" id="KW-1185">Reference proteome</keyword>
<feature type="region of interest" description="Disordered" evidence="1">
    <location>
        <begin position="824"/>
        <end position="843"/>
    </location>
</feature>
<feature type="compositionally biased region" description="Low complexity" evidence="1">
    <location>
        <begin position="728"/>
        <end position="759"/>
    </location>
</feature>
<dbReference type="AlphaFoldDB" id="A0DKN0"/>
<dbReference type="RefSeq" id="XP_001450994.1">
    <property type="nucleotide sequence ID" value="XM_001450957.1"/>
</dbReference>
<evidence type="ECO:0000256" key="1">
    <source>
        <dbReference type="SAM" id="MobiDB-lite"/>
    </source>
</evidence>
<dbReference type="InParanoid" id="A0DKN0"/>
<dbReference type="HOGENOM" id="CLU_302947_0_0_1"/>
<evidence type="ECO:0000259" key="3">
    <source>
        <dbReference type="PROSITE" id="PS50042"/>
    </source>
</evidence>
<feature type="compositionally biased region" description="Polar residues" evidence="1">
    <location>
        <begin position="11"/>
        <end position="28"/>
    </location>
</feature>
<dbReference type="PROSITE" id="PS50042">
    <property type="entry name" value="CNMP_BINDING_3"/>
    <property type="match status" value="1"/>
</dbReference>
<feature type="transmembrane region" description="Helical" evidence="2">
    <location>
        <begin position="215"/>
        <end position="232"/>
    </location>
</feature>
<dbReference type="GO" id="GO:0005249">
    <property type="term" value="F:voltage-gated potassium channel activity"/>
    <property type="evidence" value="ECO:0000318"/>
    <property type="project" value="GO_Central"/>
</dbReference>
<feature type="compositionally biased region" description="Polar residues" evidence="1">
    <location>
        <begin position="911"/>
        <end position="925"/>
    </location>
</feature>
<feature type="transmembrane region" description="Helical" evidence="2">
    <location>
        <begin position="314"/>
        <end position="335"/>
    </location>
</feature>
<evidence type="ECO:0000313" key="4">
    <source>
        <dbReference type="EMBL" id="CAK83597.1"/>
    </source>
</evidence>
<feature type="region of interest" description="Disordered" evidence="1">
    <location>
        <begin position="871"/>
        <end position="925"/>
    </location>
</feature>
<evidence type="ECO:0000313" key="5">
    <source>
        <dbReference type="Proteomes" id="UP000000600"/>
    </source>
</evidence>
<dbReference type="PANTHER" id="PTHR45689">
    <property type="entry name" value="I[[H]] CHANNEL, ISOFORM E"/>
    <property type="match status" value="1"/>
</dbReference>
<dbReference type="GeneID" id="5036779"/>
<reference evidence="4 5" key="1">
    <citation type="journal article" date="2006" name="Nature">
        <title>Global trends of whole-genome duplications revealed by the ciliate Paramecium tetraurelia.</title>
        <authorList>
            <consortium name="Genoscope"/>
            <person name="Aury J.-M."/>
            <person name="Jaillon O."/>
            <person name="Duret L."/>
            <person name="Noel B."/>
            <person name="Jubin C."/>
            <person name="Porcel B.M."/>
            <person name="Segurens B."/>
            <person name="Daubin V."/>
            <person name="Anthouard V."/>
            <person name="Aiach N."/>
            <person name="Arnaiz O."/>
            <person name="Billaut A."/>
            <person name="Beisson J."/>
            <person name="Blanc I."/>
            <person name="Bouhouche K."/>
            <person name="Camara F."/>
            <person name="Duharcourt S."/>
            <person name="Guigo R."/>
            <person name="Gogendeau D."/>
            <person name="Katinka M."/>
            <person name="Keller A.-M."/>
            <person name="Kissmehl R."/>
            <person name="Klotz C."/>
            <person name="Koll F."/>
            <person name="Le Moue A."/>
            <person name="Lepere C."/>
            <person name="Malinsky S."/>
            <person name="Nowacki M."/>
            <person name="Nowak J.K."/>
            <person name="Plattner H."/>
            <person name="Poulain J."/>
            <person name="Ruiz F."/>
            <person name="Serrano V."/>
            <person name="Zagulski M."/>
            <person name="Dessen P."/>
            <person name="Betermier M."/>
            <person name="Weissenbach J."/>
            <person name="Scarpelli C."/>
            <person name="Schachter V."/>
            <person name="Sperling L."/>
            <person name="Meyer E."/>
            <person name="Cohen J."/>
            <person name="Wincker P."/>
        </authorList>
    </citation>
    <scope>NUCLEOTIDE SEQUENCE [LARGE SCALE GENOMIC DNA]</scope>
    <source>
        <strain evidence="4 5">Stock d4-2</strain>
    </source>
</reference>
<name>A0DKN0_PARTE</name>
<dbReference type="InterPro" id="IPR000595">
    <property type="entry name" value="cNMP-bd_dom"/>
</dbReference>
<dbReference type="CDD" id="cd00038">
    <property type="entry name" value="CAP_ED"/>
    <property type="match status" value="1"/>
</dbReference>
<dbReference type="GO" id="GO:0098855">
    <property type="term" value="C:HCN channel complex"/>
    <property type="evidence" value="ECO:0000318"/>
    <property type="project" value="GO_Central"/>
</dbReference>
<dbReference type="EMBL" id="CT868474">
    <property type="protein sequence ID" value="CAK83597.1"/>
    <property type="molecule type" value="Genomic_DNA"/>
</dbReference>
<protein>
    <recommendedName>
        <fullName evidence="3">Cyclic nucleotide-binding domain-containing protein</fullName>
    </recommendedName>
</protein>
<keyword evidence="2" id="KW-0812">Transmembrane</keyword>
<feature type="compositionally biased region" description="Polar residues" evidence="1">
    <location>
        <begin position="824"/>
        <end position="834"/>
    </location>
</feature>
<keyword evidence="2" id="KW-0472">Membrane</keyword>
<dbReference type="InterPro" id="IPR018490">
    <property type="entry name" value="cNMP-bd_dom_sf"/>
</dbReference>
<dbReference type="Proteomes" id="UP000000600">
    <property type="component" value="Unassembled WGS sequence"/>
</dbReference>
<dbReference type="OMA" id="NANIWDQ"/>
<feature type="region of interest" description="Disordered" evidence="1">
    <location>
        <begin position="1"/>
        <end position="31"/>
    </location>
</feature>
<feature type="compositionally biased region" description="Basic residues" evidence="1">
    <location>
        <begin position="1"/>
        <end position="10"/>
    </location>
</feature>
<dbReference type="PANTHER" id="PTHR45689:SF5">
    <property type="entry name" value="I[[H]] CHANNEL, ISOFORM E"/>
    <property type="match status" value="1"/>
</dbReference>
<dbReference type="InterPro" id="IPR014710">
    <property type="entry name" value="RmlC-like_jellyroll"/>
</dbReference>
<gene>
    <name evidence="4" type="ORF">GSPATT00017927001</name>
</gene>
<organism evidence="4 5">
    <name type="scientific">Paramecium tetraurelia</name>
    <dbReference type="NCBI Taxonomy" id="5888"/>
    <lineage>
        <taxon>Eukaryota</taxon>
        <taxon>Sar</taxon>
        <taxon>Alveolata</taxon>
        <taxon>Ciliophora</taxon>
        <taxon>Intramacronucleata</taxon>
        <taxon>Oligohymenophorea</taxon>
        <taxon>Peniculida</taxon>
        <taxon>Parameciidae</taxon>
        <taxon>Paramecium</taxon>
    </lineage>
</organism>
<dbReference type="InterPro" id="IPR051413">
    <property type="entry name" value="K/Na_HCN_channel"/>
</dbReference>
<feature type="transmembrane region" description="Helical" evidence="2">
    <location>
        <begin position="261"/>
        <end position="279"/>
    </location>
</feature>
<dbReference type="OrthoDB" id="300814at2759"/>
<dbReference type="Pfam" id="PF00027">
    <property type="entry name" value="cNMP_binding"/>
    <property type="match status" value="1"/>
</dbReference>
<dbReference type="Gene3D" id="2.60.120.10">
    <property type="entry name" value="Jelly Rolls"/>
    <property type="match status" value="1"/>
</dbReference>
<feature type="region of interest" description="Disordered" evidence="1">
    <location>
        <begin position="50"/>
        <end position="84"/>
    </location>
</feature>
<feature type="compositionally biased region" description="Polar residues" evidence="1">
    <location>
        <begin position="891"/>
        <end position="903"/>
    </location>
</feature>
<keyword evidence="2" id="KW-1133">Transmembrane helix</keyword>
<sequence length="984" mass="115314">MSQRLLRKSRTNLGEMSQSQSHSHTSPVMNEDGLRNFRIEFSDLSRKRLSDSGEVKDPTIYSQKRKSRLSQFSNFNPRQRDQSDHNLSVHQYTATTKQYYQLKWKELSGLPKQTDLQQILRTFLVKLKRNANIWDQINNKYSYFKETYLQDEVRLQSQYISYMRQSFHYVRLLSLLTVPIQAGTLYIDQWIQGLVILFLVIEFIDQLLKIKLVKLNVVCNFIYIASTLLLNFELNQQGKIVLMILSLTGVQYQFQWSKCTLAIILLIYINYFANFWLLINDNDSTYLDSIIWTINNCLPFTAVDAQIESYSNKIISVAFQIMSFYFQILFISIFVKFSFSTNEQELFIDFLKINKVDQNLIDEAQDILNSNVHSNELQTVNNLMQQLPINIQKPLFFLIKSKKLQEIEFFTQYFSKQSIDEIAFESILKFCKPNEVIVEKGQQDEYVYVVLQGEMGIYDNNIYLQSLPMNQAFGIENLIMNQGHNLTMRSKGNSILIQINHTKFLGTIKKINSDLETFHSIKNEVLFMNRIELLLQHCYVCGSYQHLSSLCSRVHVSLNKNLVISRHLYTRPQKRRKFDRKWDQRVNSLYNFKLVRSCGRRLKRNYGIVMGDAEVYERGEQEYDEEEEEEIYQGHLSYKDLTNPSRKSVEVVSGQTLRDIIYHDHIDNEEQLQYYQQQWQQQQDINRHQAVKQTIQTAGFQNEDLYFGDAINIPLQHKQFTQNSNTFKSSSGQTYQSQKSQQVKQQQQNQQQQQQQGQQQIPFQSKTYVQSPLGTNQFLIANNRNAQPKLTFSYDPFYHEQNNKQTLPQPQPEYQAMARPQFRSSTNYIPSGPTQLPVVSEERDSQLNIPQMNVPYASAISISSVGISSIDDIQRRDGQNNTYTGPRRMTQKQTNTITSTVSPDIQKKKSISGSNSRSYSALSSKQNQHYSDLDNVIFRYDVKDNFDIDQIGIYQQFKPMNNYDCVVNQIKIQSKKLIKQKKIK</sequence>
<dbReference type="GO" id="GO:0035725">
    <property type="term" value="P:sodium ion transmembrane transport"/>
    <property type="evidence" value="ECO:0000318"/>
    <property type="project" value="GO_Central"/>
</dbReference>
<dbReference type="STRING" id="5888.A0DKN0"/>
<evidence type="ECO:0000256" key="2">
    <source>
        <dbReference type="SAM" id="Phobius"/>
    </source>
</evidence>
<dbReference type="SUPFAM" id="SSF51206">
    <property type="entry name" value="cAMP-binding domain-like"/>
    <property type="match status" value="1"/>
</dbReference>